<organism evidence="2 3">
    <name type="scientific">Sphingobacterium tenebrionis</name>
    <dbReference type="NCBI Taxonomy" id="3111775"/>
    <lineage>
        <taxon>Bacteria</taxon>
        <taxon>Pseudomonadati</taxon>
        <taxon>Bacteroidota</taxon>
        <taxon>Sphingobacteriia</taxon>
        <taxon>Sphingobacteriales</taxon>
        <taxon>Sphingobacteriaceae</taxon>
        <taxon>Sphingobacterium</taxon>
    </lineage>
</organism>
<comment type="caution">
    <text evidence="2">The sequence shown here is derived from an EMBL/GenBank/DDBJ whole genome shotgun (WGS) entry which is preliminary data.</text>
</comment>
<gene>
    <name evidence="2" type="ORF">VJ786_12570</name>
</gene>
<proteinExistence type="predicted"/>
<dbReference type="EMBL" id="JAYLLN010000032">
    <property type="protein sequence ID" value="MEI5985734.1"/>
    <property type="molecule type" value="Genomic_DNA"/>
</dbReference>
<evidence type="ECO:0000313" key="2">
    <source>
        <dbReference type="EMBL" id="MEI5985734.1"/>
    </source>
</evidence>
<name>A0ABU8I7N4_9SPHI</name>
<evidence type="ECO:0000313" key="3">
    <source>
        <dbReference type="Proteomes" id="UP001363035"/>
    </source>
</evidence>
<protein>
    <submittedName>
        <fullName evidence="2">Uncharacterized protein</fullName>
    </submittedName>
</protein>
<evidence type="ECO:0000256" key="1">
    <source>
        <dbReference type="SAM" id="Coils"/>
    </source>
</evidence>
<keyword evidence="1" id="KW-0175">Coiled coil</keyword>
<feature type="coiled-coil region" evidence="1">
    <location>
        <begin position="25"/>
        <end position="73"/>
    </location>
</feature>
<reference evidence="2 3" key="1">
    <citation type="submission" date="2024-01" db="EMBL/GenBank/DDBJ databases">
        <title>Sphingobacterium tenebrionis sp. nov., a novel endophyte isolated from tenebrio molitor intestines.</title>
        <authorList>
            <person name="Zhang C."/>
        </authorList>
    </citation>
    <scope>NUCLEOTIDE SEQUENCE [LARGE SCALE GENOMIC DNA]</scope>
    <source>
        <strain evidence="2 3">PU5-4</strain>
    </source>
</reference>
<dbReference type="RefSeq" id="WP_099366559.1">
    <property type="nucleotide sequence ID" value="NZ_JAYLLN010000032.1"/>
</dbReference>
<sequence>MKGINTHQHQELMRRIYGLEILYQLHGFEEELSSLREKHQFLREAHREYCHILNKLDEILEDYKVAAHELKKECKGNAILKNGHHKQDLEIQRMLRKIKAI</sequence>
<keyword evidence="3" id="KW-1185">Reference proteome</keyword>
<dbReference type="Proteomes" id="UP001363035">
    <property type="component" value="Unassembled WGS sequence"/>
</dbReference>
<accession>A0ABU8I7N4</accession>